<dbReference type="OrthoDB" id="1902637at2759"/>
<feature type="region of interest" description="Disordered" evidence="5">
    <location>
        <begin position="1"/>
        <end position="26"/>
    </location>
</feature>
<evidence type="ECO:0000256" key="5">
    <source>
        <dbReference type="SAM" id="MobiDB-lite"/>
    </source>
</evidence>
<reference evidence="7" key="2">
    <citation type="submission" date="2020-06" db="EMBL/GenBank/DDBJ databases">
        <title>Helianthus annuus Genome sequencing and assembly Release 2.</title>
        <authorList>
            <person name="Gouzy J."/>
            <person name="Langlade N."/>
            <person name="Munos S."/>
        </authorList>
    </citation>
    <scope>NUCLEOTIDE SEQUENCE</scope>
    <source>
        <tissue evidence="7">Leaves</tissue>
    </source>
</reference>
<dbReference type="GO" id="GO:0034063">
    <property type="term" value="P:stress granule assembly"/>
    <property type="evidence" value="ECO:0000318"/>
    <property type="project" value="GO_Central"/>
</dbReference>
<evidence type="ECO:0000313" key="8">
    <source>
        <dbReference type="Proteomes" id="UP000215914"/>
    </source>
</evidence>
<dbReference type="EMBL" id="MNCJ02000322">
    <property type="protein sequence ID" value="KAF5799023.1"/>
    <property type="molecule type" value="Genomic_DNA"/>
</dbReference>
<dbReference type="GO" id="GO:0016787">
    <property type="term" value="F:hydrolase activity"/>
    <property type="evidence" value="ECO:0007669"/>
    <property type="project" value="UniProtKB-KW"/>
</dbReference>
<dbReference type="GO" id="GO:0033962">
    <property type="term" value="P:P-body assembly"/>
    <property type="evidence" value="ECO:0000318"/>
    <property type="project" value="GO_Central"/>
</dbReference>
<gene>
    <name evidence="7" type="ORF">HanXRQr2_Chr07g0299831</name>
</gene>
<keyword evidence="2 7" id="KW-0378">Hydrolase</keyword>
<name>A0A9K3ILK0_HELAN</name>
<protein>
    <submittedName>
        <fullName evidence="7">RNA helicase</fullName>
        <ecNumber evidence="7">3.6.4.13</ecNumber>
    </submittedName>
</protein>
<feature type="region of interest" description="Disordered" evidence="5">
    <location>
        <begin position="74"/>
        <end position="135"/>
    </location>
</feature>
<dbReference type="Proteomes" id="UP000215914">
    <property type="component" value="Unassembled WGS sequence"/>
</dbReference>
<dbReference type="SUPFAM" id="SSF52540">
    <property type="entry name" value="P-loop containing nucleoside triphosphate hydrolases"/>
    <property type="match status" value="1"/>
</dbReference>
<evidence type="ECO:0000313" key="7">
    <source>
        <dbReference type="EMBL" id="KAF5799023.1"/>
    </source>
</evidence>
<dbReference type="PANTHER" id="PTHR47960">
    <property type="entry name" value="DEAD-BOX ATP-DEPENDENT RNA HELICASE 50"/>
    <property type="match status" value="1"/>
</dbReference>
<organism evidence="7 8">
    <name type="scientific">Helianthus annuus</name>
    <name type="common">Common sunflower</name>
    <dbReference type="NCBI Taxonomy" id="4232"/>
    <lineage>
        <taxon>Eukaryota</taxon>
        <taxon>Viridiplantae</taxon>
        <taxon>Streptophyta</taxon>
        <taxon>Embryophyta</taxon>
        <taxon>Tracheophyta</taxon>
        <taxon>Spermatophyta</taxon>
        <taxon>Magnoliopsida</taxon>
        <taxon>eudicotyledons</taxon>
        <taxon>Gunneridae</taxon>
        <taxon>Pentapetalae</taxon>
        <taxon>asterids</taxon>
        <taxon>campanulids</taxon>
        <taxon>Asterales</taxon>
        <taxon>Asteraceae</taxon>
        <taxon>Asteroideae</taxon>
        <taxon>Heliantheae alliance</taxon>
        <taxon>Heliantheae</taxon>
        <taxon>Helianthus</taxon>
    </lineage>
</organism>
<feature type="compositionally biased region" description="Basic and acidic residues" evidence="5">
    <location>
        <begin position="101"/>
        <end position="130"/>
    </location>
</feature>
<keyword evidence="4" id="KW-0067">ATP-binding</keyword>
<keyword evidence="8" id="KW-1185">Reference proteome</keyword>
<dbReference type="GO" id="GO:0003729">
    <property type="term" value="F:mRNA binding"/>
    <property type="evidence" value="ECO:0000318"/>
    <property type="project" value="GO_Central"/>
</dbReference>
<dbReference type="InterPro" id="IPR011545">
    <property type="entry name" value="DEAD/DEAH_box_helicase_dom"/>
</dbReference>
<dbReference type="EC" id="3.6.4.13" evidence="7"/>
<sequence length="371" mass="41345">MPKGEDAIIRKKNKSLRKKLRSDSAKVSNRIAAIIAQKKRRQSGKRRMCQGMCFSLPTLEDPFNDKYMNLDSKKTKKVWPSKKDNNLTENGSDASQNKRKANSDHKSNEKNQKKKARVENKSTPSDEKSTKKLNTNISTDVGCPSKFLISCLKTVQDTMRDDKAFERGKHLFFDSWGFEYWRCYTSGKHVLETSGCATMEQIAWIGSTAVDSITKKENDGESFTGPYLLFIVPSQEKAAEVRAVCKPLKAFGIHTVSLHPGASIDHQIQGLKTCEPEFLICTPDRLVELVSMDAVDISGVRSLIIDGLECSSGDAYIDSIKSIQQHISVDPHTVVFCSGLTDAYLPAVSSLLPTPMCRLSRDRINVNKSAT</sequence>
<dbReference type="GO" id="GO:0017148">
    <property type="term" value="P:negative regulation of translation"/>
    <property type="evidence" value="ECO:0000318"/>
    <property type="project" value="GO_Central"/>
</dbReference>
<evidence type="ECO:0000256" key="1">
    <source>
        <dbReference type="ARBA" id="ARBA00022741"/>
    </source>
</evidence>
<keyword evidence="3 7" id="KW-0347">Helicase</keyword>
<accession>A0A9K3ILK0</accession>
<proteinExistence type="predicted"/>
<dbReference type="Gene3D" id="3.40.50.300">
    <property type="entry name" value="P-loop containing nucleotide triphosphate hydrolases"/>
    <property type="match status" value="1"/>
</dbReference>
<feature type="compositionally biased region" description="Basic residues" evidence="5">
    <location>
        <begin position="10"/>
        <end position="20"/>
    </location>
</feature>
<dbReference type="Gramene" id="mRNA:HanXRQr2_Chr07g0299831">
    <property type="protein sequence ID" value="mRNA:HanXRQr2_Chr07g0299831"/>
    <property type="gene ID" value="HanXRQr2_Chr07g0299831"/>
</dbReference>
<feature type="domain" description="DEAD/DEAH-box helicase" evidence="6">
    <location>
        <begin position="221"/>
        <end position="338"/>
    </location>
</feature>
<dbReference type="InterPro" id="IPR027417">
    <property type="entry name" value="P-loop_NTPase"/>
</dbReference>
<dbReference type="GO" id="GO:0003724">
    <property type="term" value="F:RNA helicase activity"/>
    <property type="evidence" value="ECO:0007669"/>
    <property type="project" value="UniProtKB-EC"/>
</dbReference>
<dbReference type="GO" id="GO:0005524">
    <property type="term" value="F:ATP binding"/>
    <property type="evidence" value="ECO:0007669"/>
    <property type="project" value="UniProtKB-KW"/>
</dbReference>
<dbReference type="Pfam" id="PF00270">
    <property type="entry name" value="DEAD"/>
    <property type="match status" value="1"/>
</dbReference>
<evidence type="ECO:0000256" key="3">
    <source>
        <dbReference type="ARBA" id="ARBA00022806"/>
    </source>
</evidence>
<evidence type="ECO:0000259" key="6">
    <source>
        <dbReference type="Pfam" id="PF00270"/>
    </source>
</evidence>
<dbReference type="GO" id="GO:0010494">
    <property type="term" value="C:cytoplasmic stress granule"/>
    <property type="evidence" value="ECO:0000318"/>
    <property type="project" value="GO_Central"/>
</dbReference>
<reference evidence="7" key="1">
    <citation type="journal article" date="2017" name="Nature">
        <title>The sunflower genome provides insights into oil metabolism, flowering and Asterid evolution.</title>
        <authorList>
            <person name="Badouin H."/>
            <person name="Gouzy J."/>
            <person name="Grassa C.J."/>
            <person name="Murat F."/>
            <person name="Staton S.E."/>
            <person name="Cottret L."/>
            <person name="Lelandais-Briere C."/>
            <person name="Owens G.L."/>
            <person name="Carrere S."/>
            <person name="Mayjonade B."/>
            <person name="Legrand L."/>
            <person name="Gill N."/>
            <person name="Kane N.C."/>
            <person name="Bowers J.E."/>
            <person name="Hubner S."/>
            <person name="Bellec A."/>
            <person name="Berard A."/>
            <person name="Berges H."/>
            <person name="Blanchet N."/>
            <person name="Boniface M.C."/>
            <person name="Brunel D."/>
            <person name="Catrice O."/>
            <person name="Chaidir N."/>
            <person name="Claudel C."/>
            <person name="Donnadieu C."/>
            <person name="Faraut T."/>
            <person name="Fievet G."/>
            <person name="Helmstetter N."/>
            <person name="King M."/>
            <person name="Knapp S.J."/>
            <person name="Lai Z."/>
            <person name="Le Paslier M.C."/>
            <person name="Lippi Y."/>
            <person name="Lorenzon L."/>
            <person name="Mandel J.R."/>
            <person name="Marage G."/>
            <person name="Marchand G."/>
            <person name="Marquand E."/>
            <person name="Bret-Mestries E."/>
            <person name="Morien E."/>
            <person name="Nambeesan S."/>
            <person name="Nguyen T."/>
            <person name="Pegot-Espagnet P."/>
            <person name="Pouilly N."/>
            <person name="Raftis F."/>
            <person name="Sallet E."/>
            <person name="Schiex T."/>
            <person name="Thomas J."/>
            <person name="Vandecasteele C."/>
            <person name="Vares D."/>
            <person name="Vear F."/>
            <person name="Vautrin S."/>
            <person name="Crespi M."/>
            <person name="Mangin B."/>
            <person name="Burke J.M."/>
            <person name="Salse J."/>
            <person name="Munos S."/>
            <person name="Vincourt P."/>
            <person name="Rieseberg L.H."/>
            <person name="Langlade N.B."/>
        </authorList>
    </citation>
    <scope>NUCLEOTIDE SEQUENCE</scope>
    <source>
        <tissue evidence="7">Leaves</tissue>
    </source>
</reference>
<dbReference type="AlphaFoldDB" id="A0A9K3ILK0"/>
<keyword evidence="1" id="KW-0547">Nucleotide-binding</keyword>
<dbReference type="GO" id="GO:0000932">
    <property type="term" value="C:P-body"/>
    <property type="evidence" value="ECO:0000318"/>
    <property type="project" value="GO_Central"/>
</dbReference>
<comment type="caution">
    <text evidence="7">The sequence shown here is derived from an EMBL/GenBank/DDBJ whole genome shotgun (WGS) entry which is preliminary data.</text>
</comment>
<evidence type="ECO:0000256" key="2">
    <source>
        <dbReference type="ARBA" id="ARBA00022801"/>
    </source>
</evidence>
<evidence type="ECO:0000256" key="4">
    <source>
        <dbReference type="ARBA" id="ARBA00022840"/>
    </source>
</evidence>